<dbReference type="GO" id="GO:0000146">
    <property type="term" value="F:microfilament motor activity"/>
    <property type="evidence" value="ECO:0007669"/>
    <property type="project" value="TreeGrafter"/>
</dbReference>
<evidence type="ECO:0000259" key="3">
    <source>
        <dbReference type="PROSITE" id="PS51840"/>
    </source>
</evidence>
<dbReference type="GO" id="GO:0005737">
    <property type="term" value="C:cytoplasm"/>
    <property type="evidence" value="ECO:0007669"/>
    <property type="project" value="TreeGrafter"/>
</dbReference>
<dbReference type="GO" id="GO:0016460">
    <property type="term" value="C:myosin II complex"/>
    <property type="evidence" value="ECO:0007669"/>
    <property type="project" value="TreeGrafter"/>
</dbReference>
<dbReference type="InterPro" id="IPR019448">
    <property type="entry name" value="NT-C2"/>
</dbReference>
<dbReference type="GO" id="GO:0051015">
    <property type="term" value="F:actin filament binding"/>
    <property type="evidence" value="ECO:0007669"/>
    <property type="project" value="TreeGrafter"/>
</dbReference>
<dbReference type="Proteomes" id="UP000237271">
    <property type="component" value="Unassembled WGS sequence"/>
</dbReference>
<dbReference type="Gene3D" id="1.10.287.1490">
    <property type="match status" value="1"/>
</dbReference>
<feature type="compositionally biased region" description="Basic and acidic residues" evidence="2">
    <location>
        <begin position="363"/>
        <end position="377"/>
    </location>
</feature>
<dbReference type="PANTHER" id="PTHR45615:SF40">
    <property type="entry name" value="MYOSIN HEAVY CHAIN, NON-MUSCLE"/>
    <property type="match status" value="1"/>
</dbReference>
<evidence type="ECO:0000256" key="1">
    <source>
        <dbReference type="SAM" id="Coils"/>
    </source>
</evidence>
<sequence length="791" mass="88262">MSRLVQIAQRSNKAPVGFKVQLVVHRLNANLALKHDAELVAVVMGRKKKIPTKSAPYQPADPGDDGSLRRLNGTRAIQSSQSRSGDTGEVIWGDMVAFSSTLYMAKSGLFQAKRFQIHVNTPGEHGKTVAIFEFDLAELVPVSRDSGKESVRLNTTKCHDDPRACISLTVVSSRVNRDSAGGYDKERSYVDDSASELGSEMSAYTNHSRASSLASNCRRNIELPIPVRINEGKTDDIRSPGHPAISDEPVAVADNARDDLVKALQNLEVQLRESEAANVKLEATVEQRDREIERLTRMAAGLDESRSEAEDGVMQVDFLVYMTLKEQYDALKLEHEACQTTVKEASATRMYVVADVANEDDGKVENKRTREDIKDNTSEASSANEYMDAEEPHLVAEVSALKQMLATQRSEAEQLNATIQKLTLSNNELETQLRELRATIEKKDVELQQSTAALLRAESAKNEIGDTDNGEAEAQAQAALETALSDNKRLEKQLLKFDGAMTAMEEEKARLLAQLREAEIASAAAQEEIVKVQNALEQLESKSQTLSTKLKEADQARELAEENVVAAEATIGTLQQQVRDVSTQLHETQHELESLREHQLTASAAALEEATAKHQALERLWEDAKMENERLQARVEELEFRLSRSEAEGDAKAAELQTQVEEVKREADALRQELEALRATKTQIESESHERELQLQVATETHRRISVDHDQRLSSEAMAREELLTRLQEQVQETEKLSAELSSKVVNLEQELDYFQGELIESKMKVAQLTQDNDELVIRNRHLEKDLTSKK</sequence>
<evidence type="ECO:0000256" key="2">
    <source>
        <dbReference type="SAM" id="MobiDB-lite"/>
    </source>
</evidence>
<feature type="domain" description="C2 NT-type" evidence="3">
    <location>
        <begin position="8"/>
        <end position="174"/>
    </location>
</feature>
<proteinExistence type="predicted"/>
<evidence type="ECO:0000313" key="5">
    <source>
        <dbReference type="Proteomes" id="UP000237271"/>
    </source>
</evidence>
<reference evidence="4 5" key="1">
    <citation type="journal article" date="2017" name="Genome Biol. Evol.">
        <title>Phytophthora megakarya and P. palmivora, closely related causal agents of cacao black pod rot, underwent increases in genome sizes and gene numbers by different mechanisms.</title>
        <authorList>
            <person name="Ali S.S."/>
            <person name="Shao J."/>
            <person name="Lary D.J."/>
            <person name="Kronmiller B."/>
            <person name="Shen D."/>
            <person name="Strem M.D."/>
            <person name="Amoako-Attah I."/>
            <person name="Akrofi A.Y."/>
            <person name="Begoude B.A."/>
            <person name="Ten Hoopen G.M."/>
            <person name="Coulibaly K."/>
            <person name="Kebe B.I."/>
            <person name="Melnick R.L."/>
            <person name="Guiltinan M.J."/>
            <person name="Tyler B.M."/>
            <person name="Meinhardt L.W."/>
            <person name="Bailey B.A."/>
        </authorList>
    </citation>
    <scope>NUCLEOTIDE SEQUENCE [LARGE SCALE GENOMIC DNA]</scope>
    <source>
        <strain evidence="5">sbr112.9</strain>
    </source>
</reference>
<dbReference type="Pfam" id="PF10358">
    <property type="entry name" value="NT-C2"/>
    <property type="match status" value="1"/>
</dbReference>
<feature type="coiled-coil region" evidence="1">
    <location>
        <begin position="398"/>
        <end position="687"/>
    </location>
</feature>
<name>A0A2P4YUI5_9STRA</name>
<feature type="region of interest" description="Disordered" evidence="2">
    <location>
        <begin position="363"/>
        <end position="386"/>
    </location>
</feature>
<keyword evidence="5" id="KW-1185">Reference proteome</keyword>
<dbReference type="GO" id="GO:0032982">
    <property type="term" value="C:myosin filament"/>
    <property type="evidence" value="ECO:0007669"/>
    <property type="project" value="TreeGrafter"/>
</dbReference>
<organism evidence="4 5">
    <name type="scientific">Phytophthora palmivora</name>
    <dbReference type="NCBI Taxonomy" id="4796"/>
    <lineage>
        <taxon>Eukaryota</taxon>
        <taxon>Sar</taxon>
        <taxon>Stramenopiles</taxon>
        <taxon>Oomycota</taxon>
        <taxon>Peronosporomycetes</taxon>
        <taxon>Peronosporales</taxon>
        <taxon>Peronosporaceae</taxon>
        <taxon>Phytophthora</taxon>
    </lineage>
</organism>
<feature type="coiled-coil region" evidence="1">
    <location>
        <begin position="250"/>
        <end position="298"/>
    </location>
</feature>
<evidence type="ECO:0000313" key="4">
    <source>
        <dbReference type="EMBL" id="POM81473.1"/>
    </source>
</evidence>
<dbReference type="EMBL" id="NCKW01000073">
    <property type="protein sequence ID" value="POM81473.1"/>
    <property type="molecule type" value="Genomic_DNA"/>
</dbReference>
<dbReference type="AlphaFoldDB" id="A0A2P4YUI5"/>
<feature type="coiled-coil region" evidence="1">
    <location>
        <begin position="717"/>
        <end position="786"/>
    </location>
</feature>
<protein>
    <recommendedName>
        <fullName evidence="3">C2 NT-type domain-containing protein</fullName>
    </recommendedName>
</protein>
<accession>A0A2P4YUI5</accession>
<keyword evidence="1" id="KW-0175">Coiled coil</keyword>
<gene>
    <name evidence="4" type="ORF">PHPALM_545</name>
</gene>
<dbReference type="PANTHER" id="PTHR45615">
    <property type="entry name" value="MYOSIN HEAVY CHAIN, NON-MUSCLE"/>
    <property type="match status" value="1"/>
</dbReference>
<comment type="caution">
    <text evidence="4">The sequence shown here is derived from an EMBL/GenBank/DDBJ whole genome shotgun (WGS) entry which is preliminary data.</text>
</comment>
<dbReference type="PROSITE" id="PS51840">
    <property type="entry name" value="C2_NT"/>
    <property type="match status" value="1"/>
</dbReference>
<dbReference type="OrthoDB" id="163563at2759"/>